<name>A0A382XYC8_9ZZZZ</name>
<feature type="non-terminal residue" evidence="1">
    <location>
        <position position="1"/>
    </location>
</feature>
<accession>A0A382XYC8</accession>
<proteinExistence type="predicted"/>
<sequence length="207" mass="23884">LEWIEKAAISINYPKLPKQLEMGDDIYTCLDLRPRVRVTERGFYESHSWLGWDEERTREITSSDLSDAFEKASQLLQDTNLPQPLLELCVKQLEHVALVVEYYPSLGDSLTLSAQLDNKEGHTSIQSSYFRSFDELLALKNFVFGEYDLQIIIDTAVRELPKFYKSALDKTLIADSKRFAISNQSVDDALRYVIQLDSKFTDLYIDL</sequence>
<feature type="non-terminal residue" evidence="1">
    <location>
        <position position="207"/>
    </location>
</feature>
<protein>
    <submittedName>
        <fullName evidence="1">Uncharacterized protein</fullName>
    </submittedName>
</protein>
<evidence type="ECO:0000313" key="1">
    <source>
        <dbReference type="EMBL" id="SVD75914.1"/>
    </source>
</evidence>
<gene>
    <name evidence="1" type="ORF">METZ01_LOCUS428768</name>
</gene>
<dbReference type="AlphaFoldDB" id="A0A382XYC8"/>
<organism evidence="1">
    <name type="scientific">marine metagenome</name>
    <dbReference type="NCBI Taxonomy" id="408172"/>
    <lineage>
        <taxon>unclassified sequences</taxon>
        <taxon>metagenomes</taxon>
        <taxon>ecological metagenomes</taxon>
    </lineage>
</organism>
<reference evidence="1" key="1">
    <citation type="submission" date="2018-05" db="EMBL/GenBank/DDBJ databases">
        <authorList>
            <person name="Lanie J.A."/>
            <person name="Ng W.-L."/>
            <person name="Kazmierczak K.M."/>
            <person name="Andrzejewski T.M."/>
            <person name="Davidsen T.M."/>
            <person name="Wayne K.J."/>
            <person name="Tettelin H."/>
            <person name="Glass J.I."/>
            <person name="Rusch D."/>
            <person name="Podicherti R."/>
            <person name="Tsui H.-C.T."/>
            <person name="Winkler M.E."/>
        </authorList>
    </citation>
    <scope>NUCLEOTIDE SEQUENCE</scope>
</reference>
<dbReference type="EMBL" id="UINC01171378">
    <property type="protein sequence ID" value="SVD75914.1"/>
    <property type="molecule type" value="Genomic_DNA"/>
</dbReference>